<evidence type="ECO:0000256" key="3">
    <source>
        <dbReference type="ARBA" id="ARBA00022552"/>
    </source>
</evidence>
<comment type="function">
    <text evidence="5">An accessory protein needed during the final step in the assembly of 30S ribosomal subunit, possibly for assembly of the head region. Essential for efficient processing of 16S rRNA. May be needed both before and after RbfA during the maturation of 16S rRNA. It has affinity for free ribosomal 30S subunits but not for 70S ribosomes.</text>
</comment>
<dbReference type="HAMAP" id="MF_00014">
    <property type="entry name" value="Ribosome_mat_RimM"/>
    <property type="match status" value="1"/>
</dbReference>
<feature type="domain" description="RimM N-terminal" evidence="6">
    <location>
        <begin position="7"/>
        <end position="87"/>
    </location>
</feature>
<reference evidence="8" key="2">
    <citation type="journal article" date="2021" name="PeerJ">
        <title>Extensive microbial diversity within the chicken gut microbiome revealed by metagenomics and culture.</title>
        <authorList>
            <person name="Gilroy R."/>
            <person name="Ravi A."/>
            <person name="Getino M."/>
            <person name="Pursley I."/>
            <person name="Horton D.L."/>
            <person name="Alikhan N.F."/>
            <person name="Baker D."/>
            <person name="Gharbi K."/>
            <person name="Hall N."/>
            <person name="Watson M."/>
            <person name="Adriaenssens E.M."/>
            <person name="Foster-Nyarko E."/>
            <person name="Jarju S."/>
            <person name="Secka A."/>
            <person name="Antonio M."/>
            <person name="Oren A."/>
            <person name="Chaudhuri R.R."/>
            <person name="La Ragione R."/>
            <person name="Hildebrand F."/>
            <person name="Pallen M.J."/>
        </authorList>
    </citation>
    <scope>NUCLEOTIDE SEQUENCE</scope>
    <source>
        <strain evidence="8">CHK195-15760</strain>
    </source>
</reference>
<keyword evidence="1 5" id="KW-0963">Cytoplasm</keyword>
<feature type="domain" description="Ribosome maturation factor RimM PRC barrel" evidence="7">
    <location>
        <begin position="101"/>
        <end position="166"/>
    </location>
</feature>
<accession>A0A9D1S932</accession>
<dbReference type="SUPFAM" id="SSF50346">
    <property type="entry name" value="PRC-barrel domain"/>
    <property type="match status" value="1"/>
</dbReference>
<dbReference type="InterPro" id="IPR009000">
    <property type="entry name" value="Transl_B-barrel_sf"/>
</dbReference>
<dbReference type="Proteomes" id="UP000824093">
    <property type="component" value="Unassembled WGS sequence"/>
</dbReference>
<organism evidence="8 9">
    <name type="scientific">Candidatus Merdicola faecigallinarum</name>
    <dbReference type="NCBI Taxonomy" id="2840862"/>
    <lineage>
        <taxon>Bacteria</taxon>
        <taxon>Bacillati</taxon>
        <taxon>Bacillota</taxon>
        <taxon>Clostridia</taxon>
        <taxon>Candidatus Merdicola</taxon>
    </lineage>
</organism>
<evidence type="ECO:0000256" key="2">
    <source>
        <dbReference type="ARBA" id="ARBA00022517"/>
    </source>
</evidence>
<dbReference type="SUPFAM" id="SSF50447">
    <property type="entry name" value="Translation proteins"/>
    <property type="match status" value="1"/>
</dbReference>
<gene>
    <name evidence="5 8" type="primary">rimM</name>
    <name evidence="8" type="ORF">IAB70_02435</name>
</gene>
<dbReference type="InterPro" id="IPR036976">
    <property type="entry name" value="RimM_N_sf"/>
</dbReference>
<proteinExistence type="inferred from homology"/>
<reference evidence="8" key="1">
    <citation type="submission" date="2020-10" db="EMBL/GenBank/DDBJ databases">
        <authorList>
            <person name="Gilroy R."/>
        </authorList>
    </citation>
    <scope>NUCLEOTIDE SEQUENCE</scope>
    <source>
        <strain evidence="8">CHK195-15760</strain>
    </source>
</reference>
<dbReference type="EMBL" id="DVNH01000018">
    <property type="protein sequence ID" value="HIU51471.1"/>
    <property type="molecule type" value="Genomic_DNA"/>
</dbReference>
<name>A0A9D1S932_9FIRM</name>
<dbReference type="NCBIfam" id="TIGR02273">
    <property type="entry name" value="16S_RimM"/>
    <property type="match status" value="1"/>
</dbReference>
<evidence type="ECO:0000256" key="1">
    <source>
        <dbReference type="ARBA" id="ARBA00022490"/>
    </source>
</evidence>
<dbReference type="Gene3D" id="2.30.30.240">
    <property type="entry name" value="PRC-barrel domain"/>
    <property type="match status" value="1"/>
</dbReference>
<keyword evidence="4 5" id="KW-0143">Chaperone</keyword>
<dbReference type="Gene3D" id="2.40.30.60">
    <property type="entry name" value="RimM"/>
    <property type="match status" value="1"/>
</dbReference>
<comment type="domain">
    <text evidence="5">The PRC barrel domain binds ribosomal protein uS19.</text>
</comment>
<dbReference type="GO" id="GO:0042274">
    <property type="term" value="P:ribosomal small subunit biogenesis"/>
    <property type="evidence" value="ECO:0007669"/>
    <property type="project" value="UniProtKB-UniRule"/>
</dbReference>
<comment type="caution">
    <text evidence="8">The sequence shown here is derived from an EMBL/GenBank/DDBJ whole genome shotgun (WGS) entry which is preliminary data.</text>
</comment>
<evidence type="ECO:0000313" key="9">
    <source>
        <dbReference type="Proteomes" id="UP000824093"/>
    </source>
</evidence>
<dbReference type="GO" id="GO:0005840">
    <property type="term" value="C:ribosome"/>
    <property type="evidence" value="ECO:0007669"/>
    <property type="project" value="InterPro"/>
</dbReference>
<keyword evidence="3 5" id="KW-0698">rRNA processing</keyword>
<dbReference type="InterPro" id="IPR011961">
    <property type="entry name" value="RimM"/>
</dbReference>
<dbReference type="PANTHER" id="PTHR33692:SF1">
    <property type="entry name" value="RIBOSOME MATURATION FACTOR RIMM"/>
    <property type="match status" value="1"/>
</dbReference>
<comment type="subcellular location">
    <subcellularLocation>
        <location evidence="5">Cytoplasm</location>
    </subcellularLocation>
</comment>
<sequence>MDEYLEIGQIVNTNGLKGMVKVNPFTDDMMRFEELEDLYIQYKGNLKKVKIEQVRYQKNQVLLKLEGINSIEEAENYRNCYLKIHRKDARNLEEDMYFIADLIGLEVYTNQNELLGKLDDVFSTGSNDVYVVKDQNGKQILLPAIKEVIKQIDLKNKKITVELINGLL</sequence>
<protein>
    <recommendedName>
        <fullName evidence="5">Ribosome maturation factor RimM</fullName>
    </recommendedName>
</protein>
<comment type="subunit">
    <text evidence="5">Binds ribosomal protein uS19.</text>
</comment>
<dbReference type="InterPro" id="IPR002676">
    <property type="entry name" value="RimM_N"/>
</dbReference>
<evidence type="ECO:0000259" key="6">
    <source>
        <dbReference type="Pfam" id="PF01782"/>
    </source>
</evidence>
<dbReference type="InterPro" id="IPR056792">
    <property type="entry name" value="PRC_RimM"/>
</dbReference>
<dbReference type="AlphaFoldDB" id="A0A9D1S932"/>
<evidence type="ECO:0000256" key="4">
    <source>
        <dbReference type="ARBA" id="ARBA00023186"/>
    </source>
</evidence>
<keyword evidence="2 5" id="KW-0690">Ribosome biogenesis</keyword>
<comment type="similarity">
    <text evidence="5">Belongs to the RimM family.</text>
</comment>
<dbReference type="Pfam" id="PF24986">
    <property type="entry name" value="PRC_RimM"/>
    <property type="match status" value="1"/>
</dbReference>
<evidence type="ECO:0000313" key="8">
    <source>
        <dbReference type="EMBL" id="HIU51471.1"/>
    </source>
</evidence>
<dbReference type="GO" id="GO:0043022">
    <property type="term" value="F:ribosome binding"/>
    <property type="evidence" value="ECO:0007669"/>
    <property type="project" value="InterPro"/>
</dbReference>
<evidence type="ECO:0000259" key="7">
    <source>
        <dbReference type="Pfam" id="PF24986"/>
    </source>
</evidence>
<dbReference type="InterPro" id="IPR011033">
    <property type="entry name" value="PRC_barrel-like_sf"/>
</dbReference>
<evidence type="ECO:0000256" key="5">
    <source>
        <dbReference type="HAMAP-Rule" id="MF_00014"/>
    </source>
</evidence>
<dbReference type="PANTHER" id="PTHR33692">
    <property type="entry name" value="RIBOSOME MATURATION FACTOR RIMM"/>
    <property type="match status" value="1"/>
</dbReference>
<dbReference type="GO" id="GO:0006364">
    <property type="term" value="P:rRNA processing"/>
    <property type="evidence" value="ECO:0007669"/>
    <property type="project" value="UniProtKB-UniRule"/>
</dbReference>
<dbReference type="GO" id="GO:0005737">
    <property type="term" value="C:cytoplasm"/>
    <property type="evidence" value="ECO:0007669"/>
    <property type="project" value="UniProtKB-SubCell"/>
</dbReference>
<dbReference type="Pfam" id="PF01782">
    <property type="entry name" value="RimM"/>
    <property type="match status" value="1"/>
</dbReference>